<evidence type="ECO:0000256" key="5">
    <source>
        <dbReference type="SAM" id="MobiDB-lite"/>
    </source>
</evidence>
<dbReference type="InterPro" id="IPR052727">
    <property type="entry name" value="Rab4/Rab5_effector"/>
</dbReference>
<evidence type="ECO:0000256" key="1">
    <source>
        <dbReference type="ARBA" id="ARBA00022723"/>
    </source>
</evidence>
<sequence>MPKAINLPADFFQCPELSDAERRSLVQMAQESARSLVESTRCRDGPVRWIEAGVHRGVQMYKGEARDLTLSAGGQVNYACGATTLQATLEEVVDFFDHSTTEKVKEYAATQDDWLDGVVLYSLVAPDHANNFMHQITAKWSCISMPSAIIKDRDFVTLECQDVFTDTTGRRGWVRAYQSITLACCPNLQSELGLVRGTMHNSGFVFVESEREGFLDCVFSAQVNLNGNLVLPSSLHFLGMKRRLGAVGLLGRLLKERRLGKLAFLSDLELVPAEQRTHCRVCNAKFGMMKRKGRCRRCGEVVCSSCSRKLDINLPKHGLKRIRVCTNCCESTEKEALESMSISASERHSASQASEHPPLQHYASSEASNETPRLRRDSRFDGRGPPQPPSSSASFHGRGAATNSTFYSDVDAGRPYARGDVGDYERRRQPSFRADYDRPPSRSNSFHHPPADYYSAPPQYHSDRYYGAGPERVDERYETGHAPPPRSFDRERAMYSHDREREPYAPYAPYPAYPQEYRGYPPQASGDYGRHPAANYPPHHGSYPYGGHEKTRLTDETVSTSSSFSASRAPSDRALTANALEAHTRRMGRPGPVSPRAYGPPRHVEPAPRGFGRGRAPSGWGSVHPQEQDVAYGELVADFTSDSPVVRPADDAETIVLPAVPLSTDQADKTSIRSGSHAGDRPRSVASDRRSNAPSRSAGRPTEAPFSAQMMSAQHRAEHRGFEVEDDEDDDERGSFDLDAMETPHVDENVKLDSNVAVGAENESVVQLYQRILALTKQQHSLDKAPEADRRRKDEIDGELRALYQRLNKLSM</sequence>
<dbReference type="Gene3D" id="3.30.530.20">
    <property type="match status" value="1"/>
</dbReference>
<dbReference type="AlphaFoldDB" id="A0AAD5Q446"/>
<reference evidence="7" key="1">
    <citation type="submission" date="2021-12" db="EMBL/GenBank/DDBJ databases">
        <title>Prjna785345.</title>
        <authorList>
            <person name="Rujirawat T."/>
            <person name="Krajaejun T."/>
        </authorList>
    </citation>
    <scope>NUCLEOTIDE SEQUENCE</scope>
    <source>
        <strain evidence="7">Pi057C3</strain>
    </source>
</reference>
<dbReference type="GO" id="GO:0008270">
    <property type="term" value="F:zinc ion binding"/>
    <property type="evidence" value="ECO:0007669"/>
    <property type="project" value="UniProtKB-KW"/>
</dbReference>
<keyword evidence="8" id="KW-1185">Reference proteome</keyword>
<protein>
    <recommendedName>
        <fullName evidence="6">FYVE-type domain-containing protein</fullName>
    </recommendedName>
</protein>
<organism evidence="7 8">
    <name type="scientific">Pythium insidiosum</name>
    <name type="common">Pythiosis disease agent</name>
    <dbReference type="NCBI Taxonomy" id="114742"/>
    <lineage>
        <taxon>Eukaryota</taxon>
        <taxon>Sar</taxon>
        <taxon>Stramenopiles</taxon>
        <taxon>Oomycota</taxon>
        <taxon>Peronosporomycetes</taxon>
        <taxon>Pythiales</taxon>
        <taxon>Pythiaceae</taxon>
        <taxon>Pythium</taxon>
    </lineage>
</organism>
<keyword evidence="1" id="KW-0479">Metal-binding</keyword>
<dbReference type="EMBL" id="JAKCXM010000337">
    <property type="protein sequence ID" value="KAJ0395573.1"/>
    <property type="molecule type" value="Genomic_DNA"/>
</dbReference>
<feature type="domain" description="FYVE-type" evidence="6">
    <location>
        <begin position="273"/>
        <end position="333"/>
    </location>
</feature>
<keyword evidence="2 4" id="KW-0863">Zinc-finger</keyword>
<evidence type="ECO:0000313" key="7">
    <source>
        <dbReference type="EMBL" id="KAJ0395573.1"/>
    </source>
</evidence>
<dbReference type="Gene3D" id="3.30.40.10">
    <property type="entry name" value="Zinc/RING finger domain, C3HC4 (zinc finger)"/>
    <property type="match status" value="1"/>
</dbReference>
<feature type="region of interest" description="Disordered" evidence="5">
    <location>
        <begin position="586"/>
        <end position="624"/>
    </location>
</feature>
<dbReference type="PANTHER" id="PTHR13510:SF44">
    <property type="entry name" value="RABENOSYN-5"/>
    <property type="match status" value="1"/>
</dbReference>
<gene>
    <name evidence="7" type="ORF">P43SY_000681</name>
</gene>
<dbReference type="PANTHER" id="PTHR13510">
    <property type="entry name" value="FYVE-FINGER-CONTAINING RAB5 EFFECTOR PROTEIN RABENOSYN-5-RELATED"/>
    <property type="match status" value="1"/>
</dbReference>
<dbReference type="CDD" id="cd00065">
    <property type="entry name" value="FYVE_like_SF"/>
    <property type="match status" value="1"/>
</dbReference>
<feature type="compositionally biased region" description="Basic and acidic residues" evidence="5">
    <location>
        <begin position="420"/>
        <end position="440"/>
    </location>
</feature>
<evidence type="ECO:0000256" key="2">
    <source>
        <dbReference type="ARBA" id="ARBA00022771"/>
    </source>
</evidence>
<dbReference type="InterPro" id="IPR011011">
    <property type="entry name" value="Znf_FYVE_PHD"/>
</dbReference>
<dbReference type="Proteomes" id="UP001209570">
    <property type="component" value="Unassembled WGS sequence"/>
</dbReference>
<dbReference type="InterPro" id="IPR013083">
    <property type="entry name" value="Znf_RING/FYVE/PHD"/>
</dbReference>
<feature type="compositionally biased region" description="Polar residues" evidence="5">
    <location>
        <begin position="362"/>
        <end position="371"/>
    </location>
</feature>
<accession>A0AAD5Q446</accession>
<dbReference type="InterPro" id="IPR000306">
    <property type="entry name" value="Znf_FYVE"/>
</dbReference>
<keyword evidence="3" id="KW-0862">Zinc</keyword>
<dbReference type="PROSITE" id="PS50178">
    <property type="entry name" value="ZF_FYVE"/>
    <property type="match status" value="1"/>
</dbReference>
<dbReference type="SMART" id="SM00064">
    <property type="entry name" value="FYVE"/>
    <property type="match status" value="1"/>
</dbReference>
<dbReference type="SUPFAM" id="SSF55961">
    <property type="entry name" value="Bet v1-like"/>
    <property type="match status" value="1"/>
</dbReference>
<feature type="compositionally biased region" description="Basic and acidic residues" evidence="5">
    <location>
        <begin position="678"/>
        <end position="691"/>
    </location>
</feature>
<evidence type="ECO:0000256" key="4">
    <source>
        <dbReference type="PROSITE-ProRule" id="PRU00091"/>
    </source>
</evidence>
<evidence type="ECO:0000256" key="3">
    <source>
        <dbReference type="ARBA" id="ARBA00022833"/>
    </source>
</evidence>
<name>A0AAD5Q446_PYTIN</name>
<dbReference type="Pfam" id="PF01363">
    <property type="entry name" value="FYVE"/>
    <property type="match status" value="1"/>
</dbReference>
<dbReference type="InterPro" id="IPR023393">
    <property type="entry name" value="START-like_dom_sf"/>
</dbReference>
<evidence type="ECO:0000313" key="8">
    <source>
        <dbReference type="Proteomes" id="UP001209570"/>
    </source>
</evidence>
<dbReference type="SUPFAM" id="SSF57903">
    <property type="entry name" value="FYVE/PHD zinc finger"/>
    <property type="match status" value="1"/>
</dbReference>
<proteinExistence type="predicted"/>
<feature type="compositionally biased region" description="Basic and acidic residues" evidence="5">
    <location>
        <begin position="372"/>
        <end position="382"/>
    </location>
</feature>
<feature type="compositionally biased region" description="Polar residues" evidence="5">
    <location>
        <begin position="340"/>
        <end position="354"/>
    </location>
</feature>
<feature type="region of interest" description="Disordered" evidence="5">
    <location>
        <begin position="340"/>
        <end position="460"/>
    </location>
</feature>
<comment type="caution">
    <text evidence="7">The sequence shown here is derived from an EMBL/GenBank/DDBJ whole genome shotgun (WGS) entry which is preliminary data.</text>
</comment>
<feature type="region of interest" description="Disordered" evidence="5">
    <location>
        <begin position="657"/>
        <end position="736"/>
    </location>
</feature>
<evidence type="ECO:0000259" key="6">
    <source>
        <dbReference type="PROSITE" id="PS50178"/>
    </source>
</evidence>
<dbReference type="InterPro" id="IPR017455">
    <property type="entry name" value="Znf_FYVE-rel"/>
</dbReference>